<evidence type="ECO:0000313" key="5">
    <source>
        <dbReference type="EMBL" id="EKE43258.1"/>
    </source>
</evidence>
<proteinExistence type="inferred from homology"/>
<dbReference type="CDD" id="cd00761">
    <property type="entry name" value="Glyco_tranf_GTA_type"/>
    <property type="match status" value="1"/>
</dbReference>
<dbReference type="InterPro" id="IPR029044">
    <property type="entry name" value="Nucleotide-diphossugar_trans"/>
</dbReference>
<feature type="domain" description="Glycosyltransferase 2-like" evidence="4">
    <location>
        <begin position="15"/>
        <end position="130"/>
    </location>
</feature>
<organism evidence="5 6">
    <name type="scientific">Oceaniovalibus guishaninsula JLT2003</name>
    <dbReference type="NCBI Taxonomy" id="1231392"/>
    <lineage>
        <taxon>Bacteria</taxon>
        <taxon>Pseudomonadati</taxon>
        <taxon>Pseudomonadota</taxon>
        <taxon>Alphaproteobacteria</taxon>
        <taxon>Rhodobacterales</taxon>
        <taxon>Roseobacteraceae</taxon>
        <taxon>Oceaniovalibus</taxon>
    </lineage>
</organism>
<sequence>MPDFPIAPGRRYALVTPCRNEADYMRRTLDSVAAQTVRPALWVIVDDGSTDATPRILAEYAARHDWIRVVAKPDRGHRAVGPGVIEAFYAGFDHVDTDAVDYICKLDLDLDLPAGYFAGLMDRMAADPRIGTASGKPWFRPGGAAQGGSAPRDAADAIVTSGMISEKCGDEMSVGMTKFYRTDCFAEIGGFVREVMWDAIDCHKARQLGWIACSWDAPDLAFEHLRPMGSSQSGVLTGRARHGFGQYYMRSDFAFFTASCLFRMAHPPYVLGGLASWWGYVKAWMLRRPQMEDDALAAFIRAYQRRALAVGKARATSEIVAARAPVWQARPARTGAGA</sequence>
<accession>K2H6J8</accession>
<dbReference type="AlphaFoldDB" id="K2H6J8"/>
<dbReference type="RefSeq" id="WP_007427747.1">
    <property type="nucleotide sequence ID" value="NZ_AMGO01000067.1"/>
</dbReference>
<dbReference type="SUPFAM" id="SSF53448">
    <property type="entry name" value="Nucleotide-diphospho-sugar transferases"/>
    <property type="match status" value="1"/>
</dbReference>
<dbReference type="Gene3D" id="3.90.550.10">
    <property type="entry name" value="Spore Coat Polysaccharide Biosynthesis Protein SpsA, Chain A"/>
    <property type="match status" value="1"/>
</dbReference>
<dbReference type="eggNOG" id="COG1215">
    <property type="taxonomic scope" value="Bacteria"/>
</dbReference>
<dbReference type="PANTHER" id="PTHR43630">
    <property type="entry name" value="POLY-BETA-1,6-N-ACETYL-D-GLUCOSAMINE SYNTHASE"/>
    <property type="match status" value="1"/>
</dbReference>
<comment type="similarity">
    <text evidence="1">Belongs to the glycosyltransferase 2 family.</text>
</comment>
<dbReference type="STRING" id="1231392.OCGS_2595"/>
<evidence type="ECO:0000313" key="6">
    <source>
        <dbReference type="Proteomes" id="UP000006765"/>
    </source>
</evidence>
<name>K2H6J8_9RHOB</name>
<dbReference type="GO" id="GO:0016757">
    <property type="term" value="F:glycosyltransferase activity"/>
    <property type="evidence" value="ECO:0007669"/>
    <property type="project" value="UniProtKB-KW"/>
</dbReference>
<keyword evidence="6" id="KW-1185">Reference proteome</keyword>
<dbReference type="PATRIC" id="fig|1231392.3.peg.2610"/>
<dbReference type="InterPro" id="IPR001173">
    <property type="entry name" value="Glyco_trans_2-like"/>
</dbReference>
<evidence type="ECO:0000259" key="4">
    <source>
        <dbReference type="Pfam" id="PF00535"/>
    </source>
</evidence>
<gene>
    <name evidence="5" type="ORF">OCGS_2595</name>
</gene>
<evidence type="ECO:0000256" key="2">
    <source>
        <dbReference type="ARBA" id="ARBA00022676"/>
    </source>
</evidence>
<keyword evidence="3 5" id="KW-0808">Transferase</keyword>
<dbReference type="Proteomes" id="UP000006765">
    <property type="component" value="Unassembled WGS sequence"/>
</dbReference>
<dbReference type="EMBL" id="AMGO01000067">
    <property type="protein sequence ID" value="EKE43258.1"/>
    <property type="molecule type" value="Genomic_DNA"/>
</dbReference>
<evidence type="ECO:0000256" key="3">
    <source>
        <dbReference type="ARBA" id="ARBA00022679"/>
    </source>
</evidence>
<protein>
    <submittedName>
        <fullName evidence="5">Glycosyl transferase, putative</fullName>
    </submittedName>
</protein>
<evidence type="ECO:0000256" key="1">
    <source>
        <dbReference type="ARBA" id="ARBA00006739"/>
    </source>
</evidence>
<dbReference type="Pfam" id="PF00535">
    <property type="entry name" value="Glycos_transf_2"/>
    <property type="match status" value="1"/>
</dbReference>
<dbReference type="PANTHER" id="PTHR43630:SF1">
    <property type="entry name" value="POLY-BETA-1,6-N-ACETYL-D-GLUCOSAMINE SYNTHASE"/>
    <property type="match status" value="1"/>
</dbReference>
<reference evidence="5 6" key="1">
    <citation type="journal article" date="2012" name="J. Bacteriol.">
        <title>Draft Genome Sequence of Oceaniovalibus guishaninsula JLT2003T.</title>
        <authorList>
            <person name="Tang K."/>
            <person name="Liu K."/>
            <person name="Jiao N."/>
        </authorList>
    </citation>
    <scope>NUCLEOTIDE SEQUENCE [LARGE SCALE GENOMIC DNA]</scope>
    <source>
        <strain evidence="5 6">JLT2003</strain>
    </source>
</reference>
<comment type="caution">
    <text evidence="5">The sequence shown here is derived from an EMBL/GenBank/DDBJ whole genome shotgun (WGS) entry which is preliminary data.</text>
</comment>
<keyword evidence="2" id="KW-0328">Glycosyltransferase</keyword>